<dbReference type="GO" id="GO:0030313">
    <property type="term" value="C:cell envelope"/>
    <property type="evidence" value="ECO:0007669"/>
    <property type="project" value="UniProtKB-SubCell"/>
</dbReference>
<dbReference type="Proteomes" id="UP000789845">
    <property type="component" value="Unassembled WGS sequence"/>
</dbReference>
<sequence>MVKKFPIGWGTLEILEVTVGGDKMYQQIAWTVTLFLVFLIALAFSFVYGESKRLNEYGPIQKKGYKIRKYYFIGILAVMAIISAVTLTRLPYHHEAAAEDYKSVDVEGIQFAWNMSEDKFVVGEPIEFRVTSTDVTHGFGLYDENLQLIAQTQAMPGYTNSVYHTFDKPGKYQILCMEYCSVGHHIMVKEIIVTDSERGNE</sequence>
<evidence type="ECO:0000256" key="2">
    <source>
        <dbReference type="ARBA" id="ARBA00022723"/>
    </source>
</evidence>
<dbReference type="InterPro" id="IPR002429">
    <property type="entry name" value="CcO_II-like_C"/>
</dbReference>
<feature type="transmembrane region" description="Helical" evidence="7">
    <location>
        <begin position="70"/>
        <end position="92"/>
    </location>
</feature>
<organism evidence="9 10">
    <name type="scientific">Pseudoneobacillus rhizosphaerae</name>
    <dbReference type="NCBI Taxonomy" id="2880968"/>
    <lineage>
        <taxon>Bacteria</taxon>
        <taxon>Bacillati</taxon>
        <taxon>Bacillota</taxon>
        <taxon>Bacilli</taxon>
        <taxon>Bacillales</taxon>
        <taxon>Bacillaceae</taxon>
        <taxon>Pseudoneobacillus</taxon>
    </lineage>
</organism>
<dbReference type="InterPro" id="IPR001505">
    <property type="entry name" value="Copper_CuA"/>
</dbReference>
<feature type="domain" description="Cytochrome oxidase subunit II copper A binding" evidence="8">
    <location>
        <begin position="99"/>
        <end position="201"/>
    </location>
</feature>
<dbReference type="InterPro" id="IPR008972">
    <property type="entry name" value="Cupredoxin"/>
</dbReference>
<dbReference type="AlphaFoldDB" id="A0A9C7G630"/>
<evidence type="ECO:0000313" key="10">
    <source>
        <dbReference type="Proteomes" id="UP000789845"/>
    </source>
</evidence>
<proteinExistence type="predicted"/>
<dbReference type="PANTHER" id="PTHR42838">
    <property type="entry name" value="CYTOCHROME C OXIDASE SUBUNIT II"/>
    <property type="match status" value="1"/>
</dbReference>
<keyword evidence="3" id="KW-0186">Copper</keyword>
<dbReference type="EMBL" id="CAKJTG010000001">
    <property type="protein sequence ID" value="CAG9606464.1"/>
    <property type="molecule type" value="Genomic_DNA"/>
</dbReference>
<comment type="function">
    <text evidence="4">Subunits I and II form the functional core of the enzyme complex. Electrons originating in cytochrome c are transferred via heme a and Cu(A) to the binuclear center formed by heme a3 and Cu(B).</text>
</comment>
<dbReference type="Pfam" id="PF00116">
    <property type="entry name" value="COX2"/>
    <property type="match status" value="1"/>
</dbReference>
<evidence type="ECO:0000256" key="7">
    <source>
        <dbReference type="SAM" id="Phobius"/>
    </source>
</evidence>
<accession>A0A9C7G630</accession>
<dbReference type="GO" id="GO:0004129">
    <property type="term" value="F:cytochrome-c oxidase activity"/>
    <property type="evidence" value="ECO:0007669"/>
    <property type="project" value="UniProtKB-EC"/>
</dbReference>
<dbReference type="GO" id="GO:0005507">
    <property type="term" value="F:copper ion binding"/>
    <property type="evidence" value="ECO:0007669"/>
    <property type="project" value="InterPro"/>
</dbReference>
<name>A0A9C7G630_9BACI</name>
<comment type="subcellular location">
    <subcellularLocation>
        <location evidence="1">Cell envelope</location>
    </subcellularLocation>
</comment>
<evidence type="ECO:0000256" key="1">
    <source>
        <dbReference type="ARBA" id="ARBA00004196"/>
    </source>
</evidence>
<reference evidence="9" key="1">
    <citation type="submission" date="2021-10" db="EMBL/GenBank/DDBJ databases">
        <authorList>
            <person name="Criscuolo A."/>
        </authorList>
    </citation>
    <scope>NUCLEOTIDE SEQUENCE</scope>
    <source>
        <strain evidence="9">CIP111885</strain>
    </source>
</reference>
<dbReference type="GO" id="GO:0016020">
    <property type="term" value="C:membrane"/>
    <property type="evidence" value="ECO:0007669"/>
    <property type="project" value="InterPro"/>
</dbReference>
<keyword evidence="7" id="KW-0472">Membrane</keyword>
<evidence type="ECO:0000259" key="8">
    <source>
        <dbReference type="PROSITE" id="PS50857"/>
    </source>
</evidence>
<evidence type="ECO:0000256" key="5">
    <source>
        <dbReference type="ARBA" id="ARBA00031399"/>
    </source>
</evidence>
<evidence type="ECO:0000313" key="9">
    <source>
        <dbReference type="EMBL" id="CAG9606464.1"/>
    </source>
</evidence>
<evidence type="ECO:0000256" key="6">
    <source>
        <dbReference type="ARBA" id="ARBA00047816"/>
    </source>
</evidence>
<evidence type="ECO:0000256" key="3">
    <source>
        <dbReference type="ARBA" id="ARBA00023008"/>
    </source>
</evidence>
<dbReference type="SUPFAM" id="SSF49503">
    <property type="entry name" value="Cupredoxins"/>
    <property type="match status" value="1"/>
</dbReference>
<evidence type="ECO:0000256" key="4">
    <source>
        <dbReference type="ARBA" id="ARBA00024688"/>
    </source>
</evidence>
<gene>
    <name evidence="9" type="ORF">NEOCIP111885_00152</name>
</gene>
<dbReference type="Gene3D" id="2.60.40.420">
    <property type="entry name" value="Cupredoxins - blue copper proteins"/>
    <property type="match status" value="1"/>
</dbReference>
<comment type="caution">
    <text evidence="9">The sequence shown here is derived from an EMBL/GenBank/DDBJ whole genome shotgun (WGS) entry which is preliminary data.</text>
</comment>
<feature type="transmembrane region" description="Helical" evidence="7">
    <location>
        <begin position="28"/>
        <end position="49"/>
    </location>
</feature>
<protein>
    <recommendedName>
        <fullName evidence="5">Cytochrome aa3 subunit 2</fullName>
    </recommendedName>
</protein>
<keyword evidence="10" id="KW-1185">Reference proteome</keyword>
<comment type="catalytic activity">
    <reaction evidence="6">
        <text>4 Fe(II)-[cytochrome c] + O2 + 8 H(+)(in) = 4 Fe(III)-[cytochrome c] + 2 H2O + 4 H(+)(out)</text>
        <dbReference type="Rhea" id="RHEA:11436"/>
        <dbReference type="Rhea" id="RHEA-COMP:10350"/>
        <dbReference type="Rhea" id="RHEA-COMP:14399"/>
        <dbReference type="ChEBI" id="CHEBI:15377"/>
        <dbReference type="ChEBI" id="CHEBI:15378"/>
        <dbReference type="ChEBI" id="CHEBI:15379"/>
        <dbReference type="ChEBI" id="CHEBI:29033"/>
        <dbReference type="ChEBI" id="CHEBI:29034"/>
        <dbReference type="EC" id="7.1.1.9"/>
    </reaction>
</comment>
<keyword evidence="2" id="KW-0479">Metal-binding</keyword>
<dbReference type="PROSITE" id="PS50857">
    <property type="entry name" value="COX2_CUA"/>
    <property type="match status" value="1"/>
</dbReference>
<dbReference type="PANTHER" id="PTHR42838:SF2">
    <property type="entry name" value="NITROUS-OXIDE REDUCTASE"/>
    <property type="match status" value="1"/>
</dbReference>
<keyword evidence="7" id="KW-1133">Transmembrane helix</keyword>
<dbReference type="CDD" id="cd13916">
    <property type="entry name" value="CuRO_HCO_II_like_1"/>
    <property type="match status" value="1"/>
</dbReference>
<dbReference type="InterPro" id="IPR051403">
    <property type="entry name" value="NosZ/Cyto_c_oxidase_sub2"/>
</dbReference>
<dbReference type="PROSITE" id="PS00078">
    <property type="entry name" value="COX2"/>
    <property type="match status" value="1"/>
</dbReference>
<keyword evidence="7" id="KW-0812">Transmembrane</keyword>